<name>A0A6J8CGS2_MYTCO</name>
<dbReference type="OrthoDB" id="5860913at2759"/>
<accession>A0A6J8CGS2</accession>
<dbReference type="PANTHER" id="PTHR33064:SF37">
    <property type="entry name" value="RIBONUCLEASE H"/>
    <property type="match status" value="1"/>
</dbReference>
<dbReference type="Pfam" id="PF17919">
    <property type="entry name" value="RT_RNaseH_2"/>
    <property type="match status" value="1"/>
</dbReference>
<proteinExistence type="predicted"/>
<dbReference type="InterPro" id="IPR043128">
    <property type="entry name" value="Rev_trsase/Diguanyl_cyclase"/>
</dbReference>
<evidence type="ECO:0000259" key="1">
    <source>
        <dbReference type="PROSITE" id="PS50878"/>
    </source>
</evidence>
<reference evidence="2 3" key="1">
    <citation type="submission" date="2020-06" db="EMBL/GenBank/DDBJ databases">
        <authorList>
            <person name="Li R."/>
            <person name="Bekaert M."/>
        </authorList>
    </citation>
    <scope>NUCLEOTIDE SEQUENCE [LARGE SCALE GENOMIC DNA]</scope>
    <source>
        <strain evidence="3">wild</strain>
    </source>
</reference>
<gene>
    <name evidence="2" type="ORF">MCOR_30004</name>
</gene>
<dbReference type="SUPFAM" id="SSF56672">
    <property type="entry name" value="DNA/RNA polymerases"/>
    <property type="match status" value="1"/>
</dbReference>
<dbReference type="InterPro" id="IPR043502">
    <property type="entry name" value="DNA/RNA_pol_sf"/>
</dbReference>
<dbReference type="AlphaFoldDB" id="A0A6J8CGS2"/>
<dbReference type="Gene3D" id="3.30.70.270">
    <property type="match status" value="2"/>
</dbReference>
<feature type="domain" description="Reverse transcriptase" evidence="1">
    <location>
        <begin position="1"/>
        <end position="82"/>
    </location>
</feature>
<dbReference type="InterPro" id="IPR051320">
    <property type="entry name" value="Viral_Replic_Matur_Polypro"/>
</dbReference>
<sequence>MPINLCNGVATFQRLIEYTLAGLNWQTCLIYIDDIIVFSDSFESHLSRLTDVLDRIALQGLKISSKKCSLFQKQVSFLGHIVLSEGIATYPDQIACVKTWLLPKSMTDVRCFLETCSYYRKFIKIFSEIARPLHKLRKQRKIVLLIGPMNAMKLQMTLMSVPILGYPDMTKQFILDTDASGFGIGAVLSQIHEGKEVVVAYYSKSLSKAQRQYCVTRRELLAVISSIKNFHPISMVHILKYEQIMELKHGFSGSKNPEGQMARWLET</sequence>
<dbReference type="PANTHER" id="PTHR33064">
    <property type="entry name" value="POL PROTEIN"/>
    <property type="match status" value="1"/>
</dbReference>
<protein>
    <recommendedName>
        <fullName evidence="1">Reverse transcriptase domain-containing protein</fullName>
    </recommendedName>
</protein>
<evidence type="ECO:0000313" key="3">
    <source>
        <dbReference type="Proteomes" id="UP000507470"/>
    </source>
</evidence>
<organism evidence="2 3">
    <name type="scientific">Mytilus coruscus</name>
    <name type="common">Sea mussel</name>
    <dbReference type="NCBI Taxonomy" id="42192"/>
    <lineage>
        <taxon>Eukaryota</taxon>
        <taxon>Metazoa</taxon>
        <taxon>Spiralia</taxon>
        <taxon>Lophotrochozoa</taxon>
        <taxon>Mollusca</taxon>
        <taxon>Bivalvia</taxon>
        <taxon>Autobranchia</taxon>
        <taxon>Pteriomorphia</taxon>
        <taxon>Mytilida</taxon>
        <taxon>Mytiloidea</taxon>
        <taxon>Mytilidae</taxon>
        <taxon>Mytilinae</taxon>
        <taxon>Mytilus</taxon>
    </lineage>
</organism>
<dbReference type="CDD" id="cd01647">
    <property type="entry name" value="RT_LTR"/>
    <property type="match status" value="1"/>
</dbReference>
<dbReference type="EMBL" id="CACVKT020005464">
    <property type="protein sequence ID" value="CAC5395325.1"/>
    <property type="molecule type" value="Genomic_DNA"/>
</dbReference>
<dbReference type="Pfam" id="PF00078">
    <property type="entry name" value="RVT_1"/>
    <property type="match status" value="1"/>
</dbReference>
<keyword evidence="3" id="KW-1185">Reference proteome</keyword>
<dbReference type="FunFam" id="3.10.20.370:FF:000001">
    <property type="entry name" value="Retrovirus-related Pol polyprotein from transposon 17.6-like protein"/>
    <property type="match status" value="1"/>
</dbReference>
<dbReference type="Proteomes" id="UP000507470">
    <property type="component" value="Unassembled WGS sequence"/>
</dbReference>
<evidence type="ECO:0000313" key="2">
    <source>
        <dbReference type="EMBL" id="CAC5395325.1"/>
    </source>
</evidence>
<dbReference type="FunFam" id="3.30.70.270:FF:000003">
    <property type="entry name" value="Transposon Ty3-G Gag-Pol polyprotein"/>
    <property type="match status" value="1"/>
</dbReference>
<dbReference type="Gene3D" id="3.10.20.370">
    <property type="match status" value="1"/>
</dbReference>
<dbReference type="InterPro" id="IPR041577">
    <property type="entry name" value="RT_RNaseH_2"/>
</dbReference>
<dbReference type="InterPro" id="IPR000477">
    <property type="entry name" value="RT_dom"/>
</dbReference>
<dbReference type="PROSITE" id="PS50878">
    <property type="entry name" value="RT_POL"/>
    <property type="match status" value="1"/>
</dbReference>